<feature type="domain" description="PucR C-terminal helix-turn-helix" evidence="3">
    <location>
        <begin position="434"/>
        <end position="491"/>
    </location>
</feature>
<gene>
    <name evidence="5" type="ORF">HC031_16580</name>
</gene>
<reference evidence="5 6" key="1">
    <citation type="submission" date="2020-03" db="EMBL/GenBank/DDBJ databases">
        <title>WGS of the type strain of Planosporangium spp.</title>
        <authorList>
            <person name="Thawai C."/>
        </authorList>
    </citation>
    <scope>NUCLEOTIDE SEQUENCE [LARGE SCALE GENOMIC DNA]</scope>
    <source>
        <strain evidence="5 6">TBRC 5610</strain>
    </source>
</reference>
<evidence type="ECO:0000313" key="5">
    <source>
        <dbReference type="EMBL" id="NJC71318.1"/>
    </source>
</evidence>
<evidence type="ECO:0000259" key="3">
    <source>
        <dbReference type="Pfam" id="PF13556"/>
    </source>
</evidence>
<evidence type="ECO:0000259" key="4">
    <source>
        <dbReference type="Pfam" id="PF17853"/>
    </source>
</evidence>
<accession>A0ABX0Y1M2</accession>
<dbReference type="EMBL" id="JAATVY010000011">
    <property type="protein sequence ID" value="NJC71318.1"/>
    <property type="molecule type" value="Genomic_DNA"/>
</dbReference>
<evidence type="ECO:0000313" key="6">
    <source>
        <dbReference type="Proteomes" id="UP000722989"/>
    </source>
</evidence>
<dbReference type="PANTHER" id="PTHR33744:SF1">
    <property type="entry name" value="DNA-BINDING TRANSCRIPTIONAL ACTIVATOR ADER"/>
    <property type="match status" value="1"/>
</dbReference>
<sequence length="507" mass="54107">MMSLREVLSHPSLAPADPVVRTGDESLGQFVRWVHSSEVLEIAPLLQGGELLLTGGVVLASCDQSRRRQYVRELAARGVTGVAIETGSHLPGIPAELIAEAAALRFPVIELQRVVPFVAVTEDINGALINDSVRRLRAADSLLHALSGELMRGGGPQELLDVLARALACDALLLDGAGRVLGSTSPEPDPENAGRLLAESGGWSVPVIAHGMRIARLVVKPGADTDPTVLDAALDRAPEAFGLALIRTGVVPPEDRAVRELLRLLRAPQPDPERVTRMAHALRLADSASAVGVVAQSSGDVRGIGTVDAILRRRKRRVFTNVVDGELVGIVVLSRTDRARLITDLNDPSLSGRVRLGVGPIVQGLHRLAHTLAEAQRCLSLADEFAWPERVVDAEAVGVETLLERVGPTAVLRDFVEDHLGGVLALGPDRAKTLVTTLEAYFRTGCSKTEAARQLHLHRQALYQRLTRAFEALGGDPTGTPRAASVHLAARLYISGVVDTARLNGRS</sequence>
<dbReference type="Pfam" id="PF07905">
    <property type="entry name" value="PucR"/>
    <property type="match status" value="1"/>
</dbReference>
<feature type="domain" description="CdaR GGDEF-like" evidence="4">
    <location>
        <begin position="271"/>
        <end position="380"/>
    </location>
</feature>
<dbReference type="Proteomes" id="UP000722989">
    <property type="component" value="Unassembled WGS sequence"/>
</dbReference>
<dbReference type="InterPro" id="IPR041522">
    <property type="entry name" value="CdaR_GGDEF"/>
</dbReference>
<dbReference type="PANTHER" id="PTHR33744">
    <property type="entry name" value="CARBOHYDRATE DIACID REGULATOR"/>
    <property type="match status" value="1"/>
</dbReference>
<keyword evidence="6" id="KW-1185">Reference proteome</keyword>
<dbReference type="Gene3D" id="1.10.10.2840">
    <property type="entry name" value="PucR C-terminal helix-turn-helix domain"/>
    <property type="match status" value="1"/>
</dbReference>
<name>A0ABX0Y1M2_9ACTN</name>
<dbReference type="Pfam" id="PF17853">
    <property type="entry name" value="GGDEF_2"/>
    <property type="match status" value="1"/>
</dbReference>
<comment type="caution">
    <text evidence="5">The sequence shown here is derived from an EMBL/GenBank/DDBJ whole genome shotgun (WGS) entry which is preliminary data.</text>
</comment>
<dbReference type="InterPro" id="IPR025736">
    <property type="entry name" value="PucR_C-HTH_dom"/>
</dbReference>
<dbReference type="InterPro" id="IPR042070">
    <property type="entry name" value="PucR_C-HTH_sf"/>
</dbReference>
<dbReference type="InterPro" id="IPR012914">
    <property type="entry name" value="PucR_dom"/>
</dbReference>
<protein>
    <submittedName>
        <fullName evidence="5">PucR family transcriptional regulator</fullName>
    </submittedName>
</protein>
<dbReference type="RefSeq" id="WP_167926230.1">
    <property type="nucleotide sequence ID" value="NZ_JAATVY010000011.1"/>
</dbReference>
<dbReference type="Pfam" id="PF13556">
    <property type="entry name" value="HTH_30"/>
    <property type="match status" value="1"/>
</dbReference>
<feature type="domain" description="Purine catabolism PurC-like" evidence="2">
    <location>
        <begin position="6"/>
        <end position="127"/>
    </location>
</feature>
<comment type="similarity">
    <text evidence="1">Belongs to the CdaR family.</text>
</comment>
<proteinExistence type="inferred from homology"/>
<organism evidence="5 6">
    <name type="scientific">Planosporangium thailandense</name>
    <dbReference type="NCBI Taxonomy" id="765197"/>
    <lineage>
        <taxon>Bacteria</taxon>
        <taxon>Bacillati</taxon>
        <taxon>Actinomycetota</taxon>
        <taxon>Actinomycetes</taxon>
        <taxon>Micromonosporales</taxon>
        <taxon>Micromonosporaceae</taxon>
        <taxon>Planosporangium</taxon>
    </lineage>
</organism>
<evidence type="ECO:0000259" key="2">
    <source>
        <dbReference type="Pfam" id="PF07905"/>
    </source>
</evidence>
<dbReference type="InterPro" id="IPR051448">
    <property type="entry name" value="CdaR-like_regulators"/>
</dbReference>
<evidence type="ECO:0000256" key="1">
    <source>
        <dbReference type="ARBA" id="ARBA00006754"/>
    </source>
</evidence>